<dbReference type="RefSeq" id="WP_131011630.1">
    <property type="nucleotide sequence ID" value="NZ_SIRE01000002.1"/>
</dbReference>
<evidence type="ECO:0000256" key="2">
    <source>
        <dbReference type="SAM" id="SignalP"/>
    </source>
</evidence>
<dbReference type="OrthoDB" id="2572860at2"/>
<dbReference type="AlphaFoldDB" id="A0A4Q9DZD0"/>
<evidence type="ECO:0000313" key="3">
    <source>
        <dbReference type="EMBL" id="TBL81845.1"/>
    </source>
</evidence>
<evidence type="ECO:0000313" key="4">
    <source>
        <dbReference type="Proteomes" id="UP000293142"/>
    </source>
</evidence>
<feature type="chain" id="PRO_5038798466" evidence="2">
    <location>
        <begin position="26"/>
        <end position="477"/>
    </location>
</feature>
<gene>
    <name evidence="3" type="ORF">EYB31_02325</name>
</gene>
<sequence length="477" mass="52376">MMKRMLAAVPAAALMLLSLSLPAGAAAAKVQVTLPPFEVSLNSYAPIAQFEPYPPIVYKGVTYVPMTWNNSIRLNVAIDWSEGRGFSIQRKEQPESQSFAQPYEPPASENNELNKPYEAEVAAYRITVNSKPIDNSSEPYPVLSFRNITYFPLTWRFAQEEFGWATAWSAEDGFGLVAGDRKHVIGGIYGDDGQSLFFGTNIYGTFKIDKSLRGAPESLRAQGTEGNLPQTENRKAVKRVETDPAVQRNQTKLAGDTVSWNGKELVSLQSALEQAKTWGSGYAYEQEGVRTEDYVLPLGKSNLISLYTNVPSASDATFLVSGGQVTKLDNIPPYRWVDNGDGTFWVSSADAFHEPHHISWSEHRLWLIDKEGAPHSINEKLGAEVVSMLAVMGDGTLVVLAGGALTDDVEKQVYRLKSDGSADKWRAPAKGLFYADGQGEVYVVSGEDNRISKLSDGSSVALTEKELFLASRKMPQQ</sequence>
<dbReference type="EMBL" id="SIRE01000002">
    <property type="protein sequence ID" value="TBL81845.1"/>
    <property type="molecule type" value="Genomic_DNA"/>
</dbReference>
<name>A0A4Q9DZD0_9BACL</name>
<dbReference type="Proteomes" id="UP000293142">
    <property type="component" value="Unassembled WGS sequence"/>
</dbReference>
<feature type="region of interest" description="Disordered" evidence="1">
    <location>
        <begin position="91"/>
        <end position="112"/>
    </location>
</feature>
<keyword evidence="2" id="KW-0732">Signal</keyword>
<accession>A0A4Q9DZD0</accession>
<protein>
    <submittedName>
        <fullName evidence="3">Uncharacterized protein</fullName>
    </submittedName>
</protein>
<organism evidence="3 4">
    <name type="scientific">Paenibacillus thalictri</name>
    <dbReference type="NCBI Taxonomy" id="2527873"/>
    <lineage>
        <taxon>Bacteria</taxon>
        <taxon>Bacillati</taxon>
        <taxon>Bacillota</taxon>
        <taxon>Bacilli</taxon>
        <taxon>Bacillales</taxon>
        <taxon>Paenibacillaceae</taxon>
        <taxon>Paenibacillus</taxon>
    </lineage>
</organism>
<reference evidence="3 4" key="1">
    <citation type="submission" date="2019-02" db="EMBL/GenBank/DDBJ databases">
        <title>Paenibacillus sp. nov., isolated from surface-sterilized tissue of Thalictrum simplex L.</title>
        <authorList>
            <person name="Tuo L."/>
        </authorList>
    </citation>
    <scope>NUCLEOTIDE SEQUENCE [LARGE SCALE GENOMIC DNA]</scope>
    <source>
        <strain evidence="3 4">N2SHLJ1</strain>
    </source>
</reference>
<proteinExistence type="predicted"/>
<dbReference type="SUPFAM" id="SSF63829">
    <property type="entry name" value="Calcium-dependent phosphotriesterase"/>
    <property type="match status" value="1"/>
</dbReference>
<evidence type="ECO:0000256" key="1">
    <source>
        <dbReference type="SAM" id="MobiDB-lite"/>
    </source>
</evidence>
<keyword evidence="4" id="KW-1185">Reference proteome</keyword>
<feature type="signal peptide" evidence="2">
    <location>
        <begin position="1"/>
        <end position="25"/>
    </location>
</feature>
<comment type="caution">
    <text evidence="3">The sequence shown here is derived from an EMBL/GenBank/DDBJ whole genome shotgun (WGS) entry which is preliminary data.</text>
</comment>